<dbReference type="PROSITE" id="PS00028">
    <property type="entry name" value="ZINC_FINGER_C2H2_1"/>
    <property type="match status" value="3"/>
</dbReference>
<organism evidence="8 9">
    <name type="scientific">Exocentrus adspersus</name>
    <dbReference type="NCBI Taxonomy" id="1586481"/>
    <lineage>
        <taxon>Eukaryota</taxon>
        <taxon>Metazoa</taxon>
        <taxon>Ecdysozoa</taxon>
        <taxon>Arthropoda</taxon>
        <taxon>Hexapoda</taxon>
        <taxon>Insecta</taxon>
        <taxon>Pterygota</taxon>
        <taxon>Neoptera</taxon>
        <taxon>Endopterygota</taxon>
        <taxon>Coleoptera</taxon>
        <taxon>Polyphaga</taxon>
        <taxon>Cucujiformia</taxon>
        <taxon>Chrysomeloidea</taxon>
        <taxon>Cerambycidae</taxon>
        <taxon>Lamiinae</taxon>
        <taxon>Acanthocinini</taxon>
        <taxon>Exocentrus</taxon>
    </lineage>
</organism>
<dbReference type="InterPro" id="IPR013087">
    <property type="entry name" value="Znf_C2H2_type"/>
</dbReference>
<evidence type="ECO:0000259" key="7">
    <source>
        <dbReference type="PROSITE" id="PS50157"/>
    </source>
</evidence>
<sequence length="440" mass="51000">MAIKAFSESTESNKESSDQDEVSGEYATSYEQQVQECEDSLDVTIIKTCMGCSQIFDSEQQLEDHMTNIVPKLNLFCRTCISFFNNTDEHQGCVDKLIAYCFFCKKCLDIDYTIGHICFHLCAKVEDREEIMMKLTKNVRYTYWCEACDKFVPTNLKGDHARQFHGGVKKASSVKTCVSCDMHFSDNNAYNRHKRVDHILYTLCHICGKSVCNWKMRSHIDSHTNNKRYKCTECNKGLHKETLDVRVACYLCNTTFASDLALQNHLENLEAFLKPFCKHCNSFIRFEESTLHQDVTYSCTICKLILSSQNFLEHKCLHKQSSQHLAMTRRQECGICEKLFYSIEDVEAHIHENHSYTFRNVCRCCSITFKSKEAFLKHLDEHPKSILSPIETFSCDFCDVAFKHKKSVLIHQRMVHKIGATKDDKPKKDKKEYKNCGGYI</sequence>
<keyword evidence="9" id="KW-1185">Reference proteome</keyword>
<evidence type="ECO:0000256" key="4">
    <source>
        <dbReference type="ARBA" id="ARBA00022833"/>
    </source>
</evidence>
<name>A0AAV8W6R8_9CUCU</name>
<dbReference type="PANTHER" id="PTHR24409">
    <property type="entry name" value="ZINC FINGER PROTEIN 142"/>
    <property type="match status" value="1"/>
</dbReference>
<dbReference type="SMART" id="SM00355">
    <property type="entry name" value="ZnF_C2H2"/>
    <property type="match status" value="8"/>
</dbReference>
<keyword evidence="1" id="KW-0479">Metal-binding</keyword>
<dbReference type="GO" id="GO:0000981">
    <property type="term" value="F:DNA-binding transcription factor activity, RNA polymerase II-specific"/>
    <property type="evidence" value="ECO:0007669"/>
    <property type="project" value="TreeGrafter"/>
</dbReference>
<keyword evidence="3 5" id="KW-0863">Zinc-finger</keyword>
<comment type="caution">
    <text evidence="8">The sequence shown here is derived from an EMBL/GenBank/DDBJ whole genome shotgun (WGS) entry which is preliminary data.</text>
</comment>
<evidence type="ECO:0000313" key="9">
    <source>
        <dbReference type="Proteomes" id="UP001159042"/>
    </source>
</evidence>
<dbReference type="PROSITE" id="PS50157">
    <property type="entry name" value="ZINC_FINGER_C2H2_2"/>
    <property type="match status" value="1"/>
</dbReference>
<feature type="region of interest" description="Disordered" evidence="6">
    <location>
        <begin position="1"/>
        <end position="22"/>
    </location>
</feature>
<accession>A0AAV8W6R8</accession>
<dbReference type="EMBL" id="JANEYG010000007">
    <property type="protein sequence ID" value="KAJ8922307.1"/>
    <property type="molecule type" value="Genomic_DNA"/>
</dbReference>
<evidence type="ECO:0000256" key="6">
    <source>
        <dbReference type="SAM" id="MobiDB-lite"/>
    </source>
</evidence>
<gene>
    <name evidence="8" type="ORF">NQ315_004249</name>
</gene>
<keyword evidence="2" id="KW-0677">Repeat</keyword>
<dbReference type="Proteomes" id="UP001159042">
    <property type="component" value="Unassembled WGS sequence"/>
</dbReference>
<reference evidence="8 9" key="1">
    <citation type="journal article" date="2023" name="Insect Mol. Biol.">
        <title>Genome sequencing provides insights into the evolution of gene families encoding plant cell wall-degrading enzymes in longhorned beetles.</title>
        <authorList>
            <person name="Shin N.R."/>
            <person name="Okamura Y."/>
            <person name="Kirsch R."/>
            <person name="Pauchet Y."/>
        </authorList>
    </citation>
    <scope>NUCLEOTIDE SEQUENCE [LARGE SCALE GENOMIC DNA]</scope>
    <source>
        <strain evidence="8">EAD_L_NR</strain>
    </source>
</reference>
<dbReference type="GO" id="GO:0005634">
    <property type="term" value="C:nucleus"/>
    <property type="evidence" value="ECO:0007669"/>
    <property type="project" value="TreeGrafter"/>
</dbReference>
<protein>
    <recommendedName>
        <fullName evidence="7">C2H2-type domain-containing protein</fullName>
    </recommendedName>
</protein>
<dbReference type="GO" id="GO:0008270">
    <property type="term" value="F:zinc ion binding"/>
    <property type="evidence" value="ECO:0007669"/>
    <property type="project" value="UniProtKB-KW"/>
</dbReference>
<evidence type="ECO:0000313" key="8">
    <source>
        <dbReference type="EMBL" id="KAJ8922307.1"/>
    </source>
</evidence>
<dbReference type="AlphaFoldDB" id="A0AAV8W6R8"/>
<evidence type="ECO:0000256" key="2">
    <source>
        <dbReference type="ARBA" id="ARBA00022737"/>
    </source>
</evidence>
<dbReference type="GO" id="GO:0000977">
    <property type="term" value="F:RNA polymerase II transcription regulatory region sequence-specific DNA binding"/>
    <property type="evidence" value="ECO:0007669"/>
    <property type="project" value="TreeGrafter"/>
</dbReference>
<dbReference type="PANTHER" id="PTHR24409:SF295">
    <property type="entry name" value="AZ2-RELATED"/>
    <property type="match status" value="1"/>
</dbReference>
<dbReference type="Gene3D" id="3.30.160.60">
    <property type="entry name" value="Classic Zinc Finger"/>
    <property type="match status" value="2"/>
</dbReference>
<evidence type="ECO:0000256" key="3">
    <source>
        <dbReference type="ARBA" id="ARBA00022771"/>
    </source>
</evidence>
<keyword evidence="4" id="KW-0862">Zinc</keyword>
<proteinExistence type="predicted"/>
<evidence type="ECO:0000256" key="1">
    <source>
        <dbReference type="ARBA" id="ARBA00022723"/>
    </source>
</evidence>
<evidence type="ECO:0000256" key="5">
    <source>
        <dbReference type="PROSITE-ProRule" id="PRU00042"/>
    </source>
</evidence>
<feature type="domain" description="C2H2-type" evidence="7">
    <location>
        <begin position="393"/>
        <end position="416"/>
    </location>
</feature>